<reference evidence="6 7" key="1">
    <citation type="submission" date="2024-02" db="EMBL/GenBank/DDBJ databases">
        <title>STSV induces naive adaptation in Sulfolobus.</title>
        <authorList>
            <person name="Xiang X."/>
            <person name="Song M."/>
        </authorList>
    </citation>
    <scope>NUCLEOTIDE SEQUENCE [LARGE SCALE GENOMIC DNA]</scope>
    <source>
        <strain evidence="6 7">RT2</strain>
    </source>
</reference>
<dbReference type="Gene3D" id="3.40.50.720">
    <property type="entry name" value="NAD(P)-binding Rossmann-like Domain"/>
    <property type="match status" value="1"/>
</dbReference>
<dbReference type="Pfam" id="PF13241">
    <property type="entry name" value="NAD_binding_7"/>
    <property type="match status" value="1"/>
</dbReference>
<keyword evidence="3" id="KW-0560">Oxidoreductase</keyword>
<dbReference type="PANTHER" id="PTHR35330">
    <property type="entry name" value="SIROHEME BIOSYNTHESIS PROTEIN MET8"/>
    <property type="match status" value="1"/>
</dbReference>
<dbReference type="InterPro" id="IPR028161">
    <property type="entry name" value="Met8-like"/>
</dbReference>
<dbReference type="EMBL" id="CP146016">
    <property type="protein sequence ID" value="WWQ59915.1"/>
    <property type="molecule type" value="Genomic_DNA"/>
</dbReference>
<dbReference type="GeneID" id="89337233"/>
<dbReference type="InterPro" id="IPR036291">
    <property type="entry name" value="NAD(P)-bd_dom_sf"/>
</dbReference>
<evidence type="ECO:0000313" key="7">
    <source>
        <dbReference type="Proteomes" id="UP001432202"/>
    </source>
</evidence>
<name>A0AAX4KYE7_9CREN</name>
<dbReference type="PANTHER" id="PTHR35330:SF1">
    <property type="entry name" value="SIROHEME BIOSYNTHESIS PROTEIN MET8"/>
    <property type="match status" value="1"/>
</dbReference>
<sequence length="213" mass="24349">MTIKDYYPIFIDLSHFRVLIIGGGKIGTKRALTFKKYGADVTVLSLEFSQDLLNSDINLIKEDASKIDIKAIENYDIILTCTNNYELNSKICDLAKMLKKLCNNPTNPENSNFIVPIFYSDEDFEIAVTTRGKSSILAKEVLSKSIDVAKKSDIKNLLNAMYNVKILLKKRISDPSLRYSLYHKIYNDHIFKRYAMDGFIDKALSRAEEIINE</sequence>
<accession>A0AAX4KYE7</accession>
<dbReference type="SUPFAM" id="SSF51735">
    <property type="entry name" value="NAD(P)-binding Rossmann-fold domains"/>
    <property type="match status" value="1"/>
</dbReference>
<keyword evidence="5" id="KW-0627">Porphyrin biosynthesis</keyword>
<dbReference type="GO" id="GO:0043115">
    <property type="term" value="F:precorrin-2 dehydrogenase activity"/>
    <property type="evidence" value="ECO:0007669"/>
    <property type="project" value="UniProtKB-EC"/>
</dbReference>
<dbReference type="GO" id="GO:0019354">
    <property type="term" value="P:siroheme biosynthetic process"/>
    <property type="evidence" value="ECO:0007669"/>
    <property type="project" value="InterPro"/>
</dbReference>
<keyword evidence="4" id="KW-0520">NAD</keyword>
<dbReference type="SUPFAM" id="SSF75615">
    <property type="entry name" value="Siroheme synthase middle domains-like"/>
    <property type="match status" value="1"/>
</dbReference>
<evidence type="ECO:0000256" key="5">
    <source>
        <dbReference type="ARBA" id="ARBA00023244"/>
    </source>
</evidence>
<dbReference type="GO" id="GO:0004325">
    <property type="term" value="F:ferrochelatase activity"/>
    <property type="evidence" value="ECO:0007669"/>
    <property type="project" value="InterPro"/>
</dbReference>
<gene>
    <name evidence="6" type="ORF">V6M85_10650</name>
</gene>
<evidence type="ECO:0000256" key="4">
    <source>
        <dbReference type="ARBA" id="ARBA00023027"/>
    </source>
</evidence>
<evidence type="ECO:0000256" key="1">
    <source>
        <dbReference type="ARBA" id="ARBA00005010"/>
    </source>
</evidence>
<keyword evidence="7" id="KW-1185">Reference proteome</keyword>
<dbReference type="AlphaFoldDB" id="A0AAX4KYE7"/>
<evidence type="ECO:0000256" key="2">
    <source>
        <dbReference type="ARBA" id="ARBA00012400"/>
    </source>
</evidence>
<dbReference type="RefSeq" id="WP_338599781.1">
    <property type="nucleotide sequence ID" value="NZ_CP146016.1"/>
</dbReference>
<organism evidence="6 7">
    <name type="scientific">Sulfolobus tengchongensis</name>
    <dbReference type="NCBI Taxonomy" id="207809"/>
    <lineage>
        <taxon>Archaea</taxon>
        <taxon>Thermoproteota</taxon>
        <taxon>Thermoprotei</taxon>
        <taxon>Sulfolobales</taxon>
        <taxon>Sulfolobaceae</taxon>
        <taxon>Sulfolobus</taxon>
    </lineage>
</organism>
<evidence type="ECO:0000313" key="6">
    <source>
        <dbReference type="EMBL" id="WWQ59915.1"/>
    </source>
</evidence>
<proteinExistence type="predicted"/>
<protein>
    <recommendedName>
        <fullName evidence="2">precorrin-2 dehydrogenase</fullName>
        <ecNumber evidence="2">1.3.1.76</ecNumber>
    </recommendedName>
</protein>
<evidence type="ECO:0000256" key="3">
    <source>
        <dbReference type="ARBA" id="ARBA00023002"/>
    </source>
</evidence>
<dbReference type="EC" id="1.3.1.76" evidence="2"/>
<comment type="pathway">
    <text evidence="1">Porphyrin-containing compound metabolism; siroheme biosynthesis; sirohydrochlorin from precorrin-2: step 1/1.</text>
</comment>
<dbReference type="Proteomes" id="UP001432202">
    <property type="component" value="Chromosome"/>
</dbReference>